<reference evidence="3 4" key="1">
    <citation type="submission" date="2020-07" db="EMBL/GenBank/DDBJ databases">
        <title>Above-ground endophytic microbial communities from plants in different locations in the United States.</title>
        <authorList>
            <person name="Frank C."/>
        </authorList>
    </citation>
    <scope>NUCLEOTIDE SEQUENCE [LARGE SCALE GENOMIC DNA]</scope>
    <source>
        <strain evidence="3 4">WPL5_2</strain>
    </source>
</reference>
<sequence length="227" mass="23179">MKRRTKVLLGIAAGVVVVGAAVVVGGPVVYANLVNGAADAAPTLAPSGDATLAAADAEGRWTSTAGSFAGYRVHEVLRGQDVTVTGRTEDVDAQATVTGGSLTAATVTVQVASISTPEAARDEYFRGTALQTDRFPTAVFRVTAPVDVRPALAGTDRDVALRGDLTLHGVTEAVTVHAKLGVDRSGHVQVAGSIPITFADYGVHAPDLGFVTVDGRGAVEFSLELAM</sequence>
<dbReference type="AlphaFoldDB" id="A0AAW3T380"/>
<feature type="domain" description="Lipid/polyisoprenoid-binding YceI-like" evidence="2">
    <location>
        <begin position="60"/>
        <end position="226"/>
    </location>
</feature>
<dbReference type="SUPFAM" id="SSF101874">
    <property type="entry name" value="YceI-like"/>
    <property type="match status" value="1"/>
</dbReference>
<protein>
    <submittedName>
        <fullName evidence="3">Polyisoprenoid-binding protein YceI</fullName>
    </submittedName>
</protein>
<name>A0AAW3T380_9MICO</name>
<dbReference type="Pfam" id="PF04264">
    <property type="entry name" value="YceI"/>
    <property type="match status" value="1"/>
</dbReference>
<dbReference type="RefSeq" id="WP_182515121.1">
    <property type="nucleotide sequence ID" value="NZ_JACGXP010000001.1"/>
</dbReference>
<dbReference type="PANTHER" id="PTHR34406:SF1">
    <property type="entry name" value="PROTEIN YCEI"/>
    <property type="match status" value="1"/>
</dbReference>
<evidence type="ECO:0000313" key="4">
    <source>
        <dbReference type="Proteomes" id="UP000590225"/>
    </source>
</evidence>
<organism evidence="3 4">
    <name type="scientific">Curtobacterium pusillum</name>
    <dbReference type="NCBI Taxonomy" id="69373"/>
    <lineage>
        <taxon>Bacteria</taxon>
        <taxon>Bacillati</taxon>
        <taxon>Actinomycetota</taxon>
        <taxon>Actinomycetes</taxon>
        <taxon>Micrococcales</taxon>
        <taxon>Microbacteriaceae</taxon>
        <taxon>Curtobacterium</taxon>
    </lineage>
</organism>
<gene>
    <name evidence="3" type="ORF">FHW23_000637</name>
</gene>
<dbReference type="InterPro" id="IPR007372">
    <property type="entry name" value="Lipid/polyisoprenoid-bd_YceI"/>
</dbReference>
<accession>A0AAW3T380</accession>
<evidence type="ECO:0000256" key="1">
    <source>
        <dbReference type="ARBA" id="ARBA00008812"/>
    </source>
</evidence>
<comment type="similarity">
    <text evidence="1">Belongs to the UPF0312 family.</text>
</comment>
<dbReference type="Gene3D" id="2.40.128.110">
    <property type="entry name" value="Lipid/polyisoprenoid-binding, YceI-like"/>
    <property type="match status" value="1"/>
</dbReference>
<evidence type="ECO:0000259" key="2">
    <source>
        <dbReference type="SMART" id="SM00867"/>
    </source>
</evidence>
<comment type="caution">
    <text evidence="3">The sequence shown here is derived from an EMBL/GenBank/DDBJ whole genome shotgun (WGS) entry which is preliminary data.</text>
</comment>
<dbReference type="Proteomes" id="UP000590225">
    <property type="component" value="Unassembled WGS sequence"/>
</dbReference>
<dbReference type="InterPro" id="IPR036761">
    <property type="entry name" value="TTHA0802/YceI-like_sf"/>
</dbReference>
<dbReference type="EMBL" id="JACGXP010000001">
    <property type="protein sequence ID" value="MBA8989405.1"/>
    <property type="molecule type" value="Genomic_DNA"/>
</dbReference>
<evidence type="ECO:0000313" key="3">
    <source>
        <dbReference type="EMBL" id="MBA8989405.1"/>
    </source>
</evidence>
<dbReference type="PANTHER" id="PTHR34406">
    <property type="entry name" value="PROTEIN YCEI"/>
    <property type="match status" value="1"/>
</dbReference>
<proteinExistence type="inferred from homology"/>
<dbReference type="SMART" id="SM00867">
    <property type="entry name" value="YceI"/>
    <property type="match status" value="1"/>
</dbReference>